<dbReference type="CDD" id="cd02440">
    <property type="entry name" value="AdoMet_MTases"/>
    <property type="match status" value="1"/>
</dbReference>
<dbReference type="InterPro" id="IPR029063">
    <property type="entry name" value="SAM-dependent_MTases_sf"/>
</dbReference>
<comment type="caution">
    <text evidence="1">The sequence shown here is derived from an EMBL/GenBank/DDBJ whole genome shotgun (WGS) entry which is preliminary data.</text>
</comment>
<sequence>MSLSLWNQPVTAERYRIFTERHDRYRFAAEALVNAAGIAPGHKVLDVAAGIGCTSLACLEQLGAKDVVTAVEMADAMRSVGEARTRGLPIDWLAAAPAGQVFDRVTCGAALWAMGPAEAVIEELAAFVAPGGLLAVSLPAAYLGEADAPGGGTDPWLTAIAEALSRLNLGKPPPEAPPPLTEDRLGKTFQDQGLSMSRTSVVHHLTQEAYCDWMTLPPVNDILLGKLDPEERPAVVAEVARDLDPASWRWESWALIMGSRPFRKSSG</sequence>
<dbReference type="Gene3D" id="3.40.50.150">
    <property type="entry name" value="Vaccinia Virus protein VP39"/>
    <property type="match status" value="1"/>
</dbReference>
<dbReference type="Proteomes" id="UP001431221">
    <property type="component" value="Unassembled WGS sequence"/>
</dbReference>
<organism evidence="1 2">
    <name type="scientific">Roseibium sediminicola</name>
    <dbReference type="NCBI Taxonomy" id="2933272"/>
    <lineage>
        <taxon>Bacteria</taxon>
        <taxon>Pseudomonadati</taxon>
        <taxon>Pseudomonadota</taxon>
        <taxon>Alphaproteobacteria</taxon>
        <taxon>Hyphomicrobiales</taxon>
        <taxon>Stappiaceae</taxon>
        <taxon>Roseibium</taxon>
    </lineage>
</organism>
<dbReference type="GO" id="GO:0032259">
    <property type="term" value="P:methylation"/>
    <property type="evidence" value="ECO:0007669"/>
    <property type="project" value="UniProtKB-KW"/>
</dbReference>
<keyword evidence="1" id="KW-0808">Transferase</keyword>
<keyword evidence="2" id="KW-1185">Reference proteome</keyword>
<dbReference type="Pfam" id="PF01209">
    <property type="entry name" value="Ubie_methyltran"/>
    <property type="match status" value="1"/>
</dbReference>
<proteinExistence type="predicted"/>
<dbReference type="RefSeq" id="WP_248159719.1">
    <property type="nucleotide sequence ID" value="NZ_JALNMJ010000033.1"/>
</dbReference>
<name>A0ABT0H2F1_9HYPH</name>
<protein>
    <submittedName>
        <fullName evidence="1">Class I SAM-dependent methyltransferase</fullName>
        <ecNumber evidence="1">2.1.1.-</ecNumber>
    </submittedName>
</protein>
<reference evidence="1" key="1">
    <citation type="submission" date="2022-04" db="EMBL/GenBank/DDBJ databases">
        <title>Roseibium sp. CAU 1639 isolated from mud.</title>
        <authorList>
            <person name="Kim W."/>
        </authorList>
    </citation>
    <scope>NUCLEOTIDE SEQUENCE</scope>
    <source>
        <strain evidence="1">CAU 1639</strain>
    </source>
</reference>
<gene>
    <name evidence="1" type="ORF">M0H32_27205</name>
</gene>
<evidence type="ECO:0000313" key="1">
    <source>
        <dbReference type="EMBL" id="MCK7615862.1"/>
    </source>
</evidence>
<dbReference type="EC" id="2.1.1.-" evidence="1"/>
<accession>A0ABT0H2F1</accession>
<keyword evidence="1" id="KW-0489">Methyltransferase</keyword>
<dbReference type="EMBL" id="JALNMJ010000033">
    <property type="protein sequence ID" value="MCK7615862.1"/>
    <property type="molecule type" value="Genomic_DNA"/>
</dbReference>
<evidence type="ECO:0000313" key="2">
    <source>
        <dbReference type="Proteomes" id="UP001431221"/>
    </source>
</evidence>
<dbReference type="SUPFAM" id="SSF53335">
    <property type="entry name" value="S-adenosyl-L-methionine-dependent methyltransferases"/>
    <property type="match status" value="1"/>
</dbReference>
<dbReference type="GO" id="GO:0008168">
    <property type="term" value="F:methyltransferase activity"/>
    <property type="evidence" value="ECO:0007669"/>
    <property type="project" value="UniProtKB-KW"/>
</dbReference>